<feature type="compositionally biased region" description="Basic and acidic residues" evidence="1">
    <location>
        <begin position="231"/>
        <end position="240"/>
    </location>
</feature>
<dbReference type="PANTHER" id="PTHR45710">
    <property type="entry name" value="C-TYPE LECTIN DOMAIN-CONTAINING PROTEIN 180"/>
    <property type="match status" value="1"/>
</dbReference>
<evidence type="ECO:0000259" key="3">
    <source>
        <dbReference type="PROSITE" id="PS50041"/>
    </source>
</evidence>
<feature type="compositionally biased region" description="Polar residues" evidence="1">
    <location>
        <begin position="252"/>
        <end position="262"/>
    </location>
</feature>
<feature type="compositionally biased region" description="Acidic residues" evidence="1">
    <location>
        <begin position="283"/>
        <end position="295"/>
    </location>
</feature>
<keyword evidence="4" id="KW-1185">Reference proteome</keyword>
<dbReference type="SMART" id="SM00034">
    <property type="entry name" value="CLECT"/>
    <property type="match status" value="1"/>
</dbReference>
<dbReference type="Pfam" id="PF00059">
    <property type="entry name" value="Lectin_C"/>
    <property type="match status" value="1"/>
</dbReference>
<feature type="compositionally biased region" description="Acidic residues" evidence="1">
    <location>
        <begin position="512"/>
        <end position="528"/>
    </location>
</feature>
<evidence type="ECO:0000256" key="2">
    <source>
        <dbReference type="SAM" id="SignalP"/>
    </source>
</evidence>
<dbReference type="InterPro" id="IPR016187">
    <property type="entry name" value="CTDL_fold"/>
</dbReference>
<keyword evidence="2" id="KW-0732">Signal</keyword>
<name>A0A914Z4Q7_9BILA</name>
<accession>A0A914Z4Q7</accession>
<proteinExistence type="predicted"/>
<feature type="domain" description="C-type lectin" evidence="3">
    <location>
        <begin position="68"/>
        <end position="180"/>
    </location>
</feature>
<feature type="compositionally biased region" description="Low complexity" evidence="1">
    <location>
        <begin position="303"/>
        <end position="312"/>
    </location>
</feature>
<dbReference type="CDD" id="cd00037">
    <property type="entry name" value="CLECT"/>
    <property type="match status" value="1"/>
</dbReference>
<dbReference type="InterPro" id="IPR050828">
    <property type="entry name" value="C-type_lectin/matrix_domain"/>
</dbReference>
<sequence>MFVVQRLPTFLCFSTFLFLSIICVHATEIYSSEDQLPLTDDYKFHRRPAHGISDPGSPWITGPKNKKYQFHVGRQSWLAAREHCLGQNSDLVTISSQEELEWILGHYSPQFPNLKDRLIQIGLLIDTNYGTREWRWVNKSPLSHDILSWVTGEPFDHADGHERCALLRVNEKSIDDVDCDLPGSMTMMYRFVCERTHEEHVKHEEVNNPLWKKLQDILDFFGISGGQEESSSEKNATKSDETDEDYWEMSKKNATTPSNIEVNKNETEEVIVSSTISQASQNEDIEGSGVDVDDDKNEKTNISSSSNAPPQAQAAKTLDKSLISDELLLNENLAKINEKSAEIEATTSTGDVVLLETASIETTRTTKADPLEKISANKDKQHLENAYVDVLERNMEKLEKIVSAVEKMIDPMEDDLEEPTLPKPKIVKEGIVKKENKHKQEELKPPLENQENKIIDDGQTSNTTKNDENEDEKDTVDAMENDFDEAEHETQEHPNVNSGDLVVTPEHQENIELCENENEEVTEEEKAK</sequence>
<evidence type="ECO:0000313" key="5">
    <source>
        <dbReference type="WBParaSite" id="PSU_v2.g7338.t1"/>
    </source>
</evidence>
<dbReference type="AlphaFoldDB" id="A0A914Z4Q7"/>
<feature type="compositionally biased region" description="Basic and acidic residues" evidence="1">
    <location>
        <begin position="427"/>
        <end position="456"/>
    </location>
</feature>
<dbReference type="SUPFAM" id="SSF56436">
    <property type="entry name" value="C-type lectin-like"/>
    <property type="match status" value="1"/>
</dbReference>
<feature type="region of interest" description="Disordered" evidence="1">
    <location>
        <begin position="225"/>
        <end position="312"/>
    </location>
</feature>
<evidence type="ECO:0000313" key="4">
    <source>
        <dbReference type="Proteomes" id="UP000887577"/>
    </source>
</evidence>
<dbReference type="Gene3D" id="3.10.100.10">
    <property type="entry name" value="Mannose-Binding Protein A, subunit A"/>
    <property type="match status" value="1"/>
</dbReference>
<dbReference type="Proteomes" id="UP000887577">
    <property type="component" value="Unplaced"/>
</dbReference>
<dbReference type="PROSITE" id="PS50041">
    <property type="entry name" value="C_TYPE_LECTIN_2"/>
    <property type="match status" value="1"/>
</dbReference>
<feature type="region of interest" description="Disordered" evidence="1">
    <location>
        <begin position="427"/>
        <end position="528"/>
    </location>
</feature>
<dbReference type="WBParaSite" id="PSU_v2.g7338.t1">
    <property type="protein sequence ID" value="PSU_v2.g7338.t1"/>
    <property type="gene ID" value="PSU_v2.g7338"/>
</dbReference>
<protein>
    <submittedName>
        <fullName evidence="5">C-type lectin domain-containing protein</fullName>
    </submittedName>
</protein>
<dbReference type="PANTHER" id="PTHR45710:SF38">
    <property type="entry name" value="C-TYPE LECTIN DOMAIN-CONTAINING PROTEIN 180"/>
    <property type="match status" value="1"/>
</dbReference>
<reference evidence="5" key="1">
    <citation type="submission" date="2022-11" db="UniProtKB">
        <authorList>
            <consortium name="WormBaseParasite"/>
        </authorList>
    </citation>
    <scope>IDENTIFICATION</scope>
</reference>
<feature type="compositionally biased region" description="Acidic residues" evidence="1">
    <location>
        <begin position="468"/>
        <end position="487"/>
    </location>
</feature>
<feature type="compositionally biased region" description="Polar residues" evidence="1">
    <location>
        <begin position="272"/>
        <end position="282"/>
    </location>
</feature>
<feature type="signal peptide" evidence="2">
    <location>
        <begin position="1"/>
        <end position="26"/>
    </location>
</feature>
<dbReference type="InterPro" id="IPR001304">
    <property type="entry name" value="C-type_lectin-like"/>
</dbReference>
<organism evidence="4 5">
    <name type="scientific">Panagrolaimus superbus</name>
    <dbReference type="NCBI Taxonomy" id="310955"/>
    <lineage>
        <taxon>Eukaryota</taxon>
        <taxon>Metazoa</taxon>
        <taxon>Ecdysozoa</taxon>
        <taxon>Nematoda</taxon>
        <taxon>Chromadorea</taxon>
        <taxon>Rhabditida</taxon>
        <taxon>Tylenchina</taxon>
        <taxon>Panagrolaimomorpha</taxon>
        <taxon>Panagrolaimoidea</taxon>
        <taxon>Panagrolaimidae</taxon>
        <taxon>Panagrolaimus</taxon>
    </lineage>
</organism>
<feature type="chain" id="PRO_5037679092" evidence="2">
    <location>
        <begin position="27"/>
        <end position="528"/>
    </location>
</feature>
<dbReference type="InterPro" id="IPR016186">
    <property type="entry name" value="C-type_lectin-like/link_sf"/>
</dbReference>
<evidence type="ECO:0000256" key="1">
    <source>
        <dbReference type="SAM" id="MobiDB-lite"/>
    </source>
</evidence>